<sequence length="148" mass="15135">MTRGLVRMVARALIGLLLFSQLAIAAYACPSLSAGLAGGSPTEMSMAQDAVAATDDSRDSAMQGSPCADMVGATDTASGNLCAEHCKYGQQSDHASTLTIPAVLLSSLYPMTPWVPETASPPRSAAASLSALVAASPPHAILHCVYRT</sequence>
<dbReference type="OrthoDB" id="8592785at2"/>
<evidence type="ECO:0000256" key="1">
    <source>
        <dbReference type="SAM" id="SignalP"/>
    </source>
</evidence>
<proteinExistence type="predicted"/>
<keyword evidence="1" id="KW-0732">Signal</keyword>
<dbReference type="RefSeq" id="WP_119554532.1">
    <property type="nucleotide sequence ID" value="NZ_QXMN01000018.1"/>
</dbReference>
<keyword evidence="3" id="KW-1185">Reference proteome</keyword>
<feature type="chain" id="PRO_5040759596" description="Copper resistance protein" evidence="1">
    <location>
        <begin position="26"/>
        <end position="148"/>
    </location>
</feature>
<reference evidence="2 3" key="1">
    <citation type="submission" date="2018-09" db="EMBL/GenBank/DDBJ databases">
        <title>Acidovorax cavernicola nov. sp. isolated from Gruta de las Maravillas (Aracena, Spain).</title>
        <authorList>
            <person name="Jurado V."/>
            <person name="Gutierrez-Patricio S."/>
            <person name="Gonzalez-Pimentel J.L."/>
            <person name="Miller A.Z."/>
            <person name="Laiz L."/>
            <person name="Saiz-Jimenez C."/>
        </authorList>
    </citation>
    <scope>NUCLEOTIDE SEQUENCE [LARGE SCALE GENOMIC DNA]</scope>
    <source>
        <strain evidence="2 3">1011MAR4D40.2</strain>
    </source>
</reference>
<protein>
    <recommendedName>
        <fullName evidence="4">Copper resistance protein</fullName>
    </recommendedName>
</protein>
<evidence type="ECO:0000313" key="3">
    <source>
        <dbReference type="Proteomes" id="UP000265619"/>
    </source>
</evidence>
<evidence type="ECO:0000313" key="2">
    <source>
        <dbReference type="EMBL" id="RIX78852.1"/>
    </source>
</evidence>
<gene>
    <name evidence="2" type="ORF">D3H34_15710</name>
</gene>
<evidence type="ECO:0008006" key="4">
    <source>
        <dbReference type="Google" id="ProtNLM"/>
    </source>
</evidence>
<organism evidence="2 3">
    <name type="scientific">Acidovorax cavernicola</name>
    <dbReference type="NCBI Taxonomy" id="1675792"/>
    <lineage>
        <taxon>Bacteria</taxon>
        <taxon>Pseudomonadati</taxon>
        <taxon>Pseudomonadota</taxon>
        <taxon>Betaproteobacteria</taxon>
        <taxon>Burkholderiales</taxon>
        <taxon>Comamonadaceae</taxon>
        <taxon>Acidovorax</taxon>
    </lineage>
</organism>
<dbReference type="Proteomes" id="UP000265619">
    <property type="component" value="Unassembled WGS sequence"/>
</dbReference>
<feature type="signal peptide" evidence="1">
    <location>
        <begin position="1"/>
        <end position="25"/>
    </location>
</feature>
<dbReference type="PROSITE" id="PS51257">
    <property type="entry name" value="PROKAR_LIPOPROTEIN"/>
    <property type="match status" value="1"/>
</dbReference>
<dbReference type="EMBL" id="QXMN01000018">
    <property type="protein sequence ID" value="RIX78852.1"/>
    <property type="molecule type" value="Genomic_DNA"/>
</dbReference>
<name>A0A9X8GV72_9BURK</name>
<comment type="caution">
    <text evidence="2">The sequence shown here is derived from an EMBL/GenBank/DDBJ whole genome shotgun (WGS) entry which is preliminary data.</text>
</comment>
<dbReference type="AlphaFoldDB" id="A0A9X8GV72"/>
<accession>A0A9X8GV72</accession>